<dbReference type="PIRSF" id="PIRSF016020">
    <property type="entry name" value="PHexose_mutarotase"/>
    <property type="match status" value="1"/>
</dbReference>
<dbReference type="EMBL" id="ANHZ02000004">
    <property type="protein sequence ID" value="EME37327.1"/>
    <property type="molecule type" value="Genomic_DNA"/>
</dbReference>
<dbReference type="GO" id="GO:0030246">
    <property type="term" value="F:carbohydrate binding"/>
    <property type="evidence" value="ECO:0007669"/>
    <property type="project" value="UniProtKB-UniRule"/>
</dbReference>
<evidence type="ECO:0000313" key="6">
    <source>
        <dbReference type="EMBL" id="EME37327.1"/>
    </source>
</evidence>
<dbReference type="SUPFAM" id="SSF74650">
    <property type="entry name" value="Galactose mutarotase-like"/>
    <property type="match status" value="1"/>
</dbReference>
<comment type="similarity">
    <text evidence="2 4">Belongs to the glucose-6-phosphate 1-epimerase family.</text>
</comment>
<dbReference type="AlphaFoldDB" id="M2WFL8"/>
<feature type="active site" evidence="5">
    <location>
        <position position="250"/>
    </location>
</feature>
<evidence type="ECO:0000256" key="5">
    <source>
        <dbReference type="PIRSR" id="PIRSR016020-1"/>
    </source>
</evidence>
<accession>M2WFL8</accession>
<dbReference type="InterPro" id="IPR011013">
    <property type="entry name" value="Gal_mutarotase_sf_dom"/>
</dbReference>
<sequence length="278" mass="30207">MSELNHPLALSGDAGIATVYDQGAHVASWTPFGHDPALFVSRRSGFQVGTSIRGGIPVCFPWFGPGRSGDRKPAHGFARIVDWARVSTEQDAAVFELTDAALSQEHRESFPHAFRARLSVRAGASLEVVLSVENTGEEAFEIEEALHTYLAVGDVREVEVRGLEDAEFIDKTQDNALVPAAGRSLRLTGETDRVYLSGGPVTVEDPVLGRRLRITMRGAADTVVWNPWSEKAAAMSDFGDEEWPAMLCLEGANALEHAVRVAPGEVHELGYRIDVETD</sequence>
<evidence type="ECO:0000256" key="2">
    <source>
        <dbReference type="ARBA" id="ARBA00005866"/>
    </source>
</evidence>
<evidence type="ECO:0000256" key="1">
    <source>
        <dbReference type="ARBA" id="ARBA00001096"/>
    </source>
</evidence>
<keyword evidence="7" id="KW-1185">Reference proteome</keyword>
<evidence type="ECO:0000256" key="4">
    <source>
        <dbReference type="PIRNR" id="PIRNR016020"/>
    </source>
</evidence>
<dbReference type="InterPro" id="IPR014718">
    <property type="entry name" value="GH-type_carb-bd"/>
</dbReference>
<dbReference type="GO" id="GO:0005975">
    <property type="term" value="P:carbohydrate metabolic process"/>
    <property type="evidence" value="ECO:0007669"/>
    <property type="project" value="InterPro"/>
</dbReference>
<protein>
    <recommendedName>
        <fullName evidence="4">Putative glucose-6-phosphate 1-epimerase</fullName>
        <ecNumber evidence="4">5.1.3.15</ecNumber>
    </recommendedName>
</protein>
<feature type="active site" evidence="5">
    <location>
        <position position="147"/>
    </location>
</feature>
<dbReference type="InterPro" id="IPR008183">
    <property type="entry name" value="Aldose_1/G6P_1-epimerase"/>
</dbReference>
<dbReference type="Proteomes" id="UP000009877">
    <property type="component" value="Unassembled WGS sequence"/>
</dbReference>
<gene>
    <name evidence="6" type="ORF">C884_01835</name>
</gene>
<dbReference type="STRING" id="71999.KPaMU14_10685"/>
<name>M2WFL8_9MICC</name>
<reference evidence="6 7" key="1">
    <citation type="journal article" date="2014" name="Genome Announc.">
        <title>Draft Genome Sequence of Kocuria palustris PEL.</title>
        <authorList>
            <person name="Sharma G."/>
            <person name="Khatri I."/>
            <person name="Subramanian S."/>
        </authorList>
    </citation>
    <scope>NUCLEOTIDE SEQUENCE [LARGE SCALE GENOMIC DNA]</scope>
    <source>
        <strain evidence="6 7">PEL</strain>
    </source>
</reference>
<proteinExistence type="inferred from homology"/>
<dbReference type="InterPro" id="IPR025532">
    <property type="entry name" value="G6P_1-epimerase"/>
</dbReference>
<evidence type="ECO:0000256" key="3">
    <source>
        <dbReference type="ARBA" id="ARBA00023235"/>
    </source>
</evidence>
<dbReference type="Pfam" id="PF01263">
    <property type="entry name" value="Aldose_epim"/>
    <property type="match status" value="1"/>
</dbReference>
<keyword evidence="3 4" id="KW-0413">Isomerase</keyword>
<dbReference type="CDD" id="cd09020">
    <property type="entry name" value="D-hex-6-P-epi_like"/>
    <property type="match status" value="1"/>
</dbReference>
<dbReference type="Gene3D" id="2.70.98.10">
    <property type="match status" value="1"/>
</dbReference>
<comment type="catalytic activity">
    <reaction evidence="1">
        <text>alpha-D-glucose 6-phosphate = beta-D-glucose 6-phosphate</text>
        <dbReference type="Rhea" id="RHEA:16249"/>
        <dbReference type="ChEBI" id="CHEBI:58225"/>
        <dbReference type="ChEBI" id="CHEBI:58247"/>
        <dbReference type="EC" id="5.1.3.15"/>
    </reaction>
</comment>
<evidence type="ECO:0000313" key="7">
    <source>
        <dbReference type="Proteomes" id="UP000009877"/>
    </source>
</evidence>
<dbReference type="EC" id="5.1.3.15" evidence="4"/>
<comment type="caution">
    <text evidence="6">The sequence shown here is derived from an EMBL/GenBank/DDBJ whole genome shotgun (WGS) entry which is preliminary data.</text>
</comment>
<organism evidence="6 7">
    <name type="scientific">Kocuria palustris PEL</name>
    <dbReference type="NCBI Taxonomy" id="1236550"/>
    <lineage>
        <taxon>Bacteria</taxon>
        <taxon>Bacillati</taxon>
        <taxon>Actinomycetota</taxon>
        <taxon>Actinomycetes</taxon>
        <taxon>Micrococcales</taxon>
        <taxon>Micrococcaceae</taxon>
        <taxon>Kocuria</taxon>
    </lineage>
</organism>
<dbReference type="RefSeq" id="WP_006213831.1">
    <property type="nucleotide sequence ID" value="NZ_ANHZ02000004.1"/>
</dbReference>
<dbReference type="PANTHER" id="PTHR11122:SF13">
    <property type="entry name" value="GLUCOSE-6-PHOSPHATE 1-EPIMERASE"/>
    <property type="match status" value="1"/>
</dbReference>
<dbReference type="GO" id="GO:0047938">
    <property type="term" value="F:glucose-6-phosphate 1-epimerase activity"/>
    <property type="evidence" value="ECO:0007669"/>
    <property type="project" value="UniProtKB-UniRule"/>
</dbReference>
<dbReference type="PANTHER" id="PTHR11122">
    <property type="entry name" value="APOSPORY-ASSOCIATED PROTEIN C-RELATED"/>
    <property type="match status" value="1"/>
</dbReference>